<name>A0A218UK40_9PASE</name>
<accession>A0A218UK40</accession>
<comment type="caution">
    <text evidence="2">The sequence shown here is derived from an EMBL/GenBank/DDBJ whole genome shotgun (WGS) entry which is preliminary data.</text>
</comment>
<gene>
    <name evidence="2" type="ORF">RLOC_00000418</name>
</gene>
<dbReference type="Pfam" id="PF23227">
    <property type="entry name" value="HEAT_MROH2B_C"/>
    <property type="match status" value="1"/>
</dbReference>
<dbReference type="GO" id="GO:0005737">
    <property type="term" value="C:cytoplasm"/>
    <property type="evidence" value="ECO:0007669"/>
    <property type="project" value="TreeGrafter"/>
</dbReference>
<dbReference type="AlphaFoldDB" id="A0A218UK40"/>
<dbReference type="PANTHER" id="PTHR23120:SF42">
    <property type="entry name" value="MAESTRO HEAT-LIKE REPEAT FAMILY MEMBER 3"/>
    <property type="match status" value="1"/>
</dbReference>
<organism evidence="2 3">
    <name type="scientific">Lonchura striata</name>
    <name type="common">white-rumped munia</name>
    <dbReference type="NCBI Taxonomy" id="40157"/>
    <lineage>
        <taxon>Eukaryota</taxon>
        <taxon>Metazoa</taxon>
        <taxon>Chordata</taxon>
        <taxon>Craniata</taxon>
        <taxon>Vertebrata</taxon>
        <taxon>Euteleostomi</taxon>
        <taxon>Archelosauria</taxon>
        <taxon>Archosauria</taxon>
        <taxon>Dinosauria</taxon>
        <taxon>Saurischia</taxon>
        <taxon>Theropoda</taxon>
        <taxon>Coelurosauria</taxon>
        <taxon>Aves</taxon>
        <taxon>Neognathae</taxon>
        <taxon>Neoaves</taxon>
        <taxon>Telluraves</taxon>
        <taxon>Australaves</taxon>
        <taxon>Passeriformes</taxon>
        <taxon>Passeroidea</taxon>
        <taxon>Estrildidae</taxon>
        <taxon>Estrildinae</taxon>
        <taxon>Lonchura</taxon>
    </lineage>
</organism>
<dbReference type="SUPFAM" id="SSF48371">
    <property type="entry name" value="ARM repeat"/>
    <property type="match status" value="1"/>
</dbReference>
<feature type="domain" description="Maestro/Maestro-like HEAT-repeats" evidence="1">
    <location>
        <begin position="3"/>
        <end position="140"/>
    </location>
</feature>
<dbReference type="InterPro" id="IPR055406">
    <property type="entry name" value="HEAT_Maestro"/>
</dbReference>
<evidence type="ECO:0000259" key="1">
    <source>
        <dbReference type="Pfam" id="PF23227"/>
    </source>
</evidence>
<sequence length="143" mass="16286">MSRHLQSECREQRCLALRGLVVLSKDPSMARRMHPLSPRLLELLGDAQGYVVSMTLSVLTNILENEHILISSSTAPKLAEALLPLFDCDDICMQLLSLDLFFKVMDLVVSKGEKPLKRIVRQSLLPLFFHCHDKNERVAEVRF</sequence>
<dbReference type="InterPro" id="IPR045206">
    <property type="entry name" value="Maestro_heat-like_prot"/>
</dbReference>
<dbReference type="InterPro" id="IPR011989">
    <property type="entry name" value="ARM-like"/>
</dbReference>
<dbReference type="PANTHER" id="PTHR23120">
    <property type="entry name" value="MAESTRO-RELATED HEAT DOMAIN-CONTAINING"/>
    <property type="match status" value="1"/>
</dbReference>
<dbReference type="Proteomes" id="UP000197619">
    <property type="component" value="Unassembled WGS sequence"/>
</dbReference>
<evidence type="ECO:0000313" key="3">
    <source>
        <dbReference type="Proteomes" id="UP000197619"/>
    </source>
</evidence>
<reference evidence="2 3" key="1">
    <citation type="submission" date="2017-05" db="EMBL/GenBank/DDBJ databases">
        <title>Genome of assembly of the Bengalese finch, Lonchura striata domestica.</title>
        <authorList>
            <person name="Colquitt B.M."/>
            <person name="Brainard M.S."/>
        </authorList>
    </citation>
    <scope>NUCLEOTIDE SEQUENCE [LARGE SCALE GENOMIC DNA]</scope>
    <source>
        <strain evidence="2">White83orange57</strain>
    </source>
</reference>
<dbReference type="Gene3D" id="1.25.10.10">
    <property type="entry name" value="Leucine-rich Repeat Variant"/>
    <property type="match status" value="1"/>
</dbReference>
<evidence type="ECO:0000313" key="2">
    <source>
        <dbReference type="EMBL" id="OWK53742.1"/>
    </source>
</evidence>
<proteinExistence type="predicted"/>
<dbReference type="EMBL" id="MUZQ01000267">
    <property type="protein sequence ID" value="OWK53742.1"/>
    <property type="molecule type" value="Genomic_DNA"/>
</dbReference>
<dbReference type="InterPro" id="IPR016024">
    <property type="entry name" value="ARM-type_fold"/>
</dbReference>
<keyword evidence="3" id="KW-1185">Reference proteome</keyword>
<protein>
    <recommendedName>
        <fullName evidence="1">Maestro/Maestro-like HEAT-repeats domain-containing protein</fullName>
    </recommendedName>
</protein>